<proteinExistence type="inferred from homology"/>
<dbReference type="PANTHER" id="PTHR48012:SF10">
    <property type="entry name" value="FI20177P1"/>
    <property type="match status" value="1"/>
</dbReference>
<dbReference type="Pfam" id="PF00069">
    <property type="entry name" value="Pkinase"/>
    <property type="match status" value="1"/>
</dbReference>
<keyword evidence="5" id="KW-0547">Nucleotide-binding</keyword>
<dbReference type="AlphaFoldDB" id="A0A4T0TT95"/>
<evidence type="ECO:0000256" key="6">
    <source>
        <dbReference type="ARBA" id="ARBA00022777"/>
    </source>
</evidence>
<dbReference type="EMBL" id="SPRX01000007">
    <property type="protein sequence ID" value="TIC68458.1"/>
    <property type="molecule type" value="Genomic_DNA"/>
</dbReference>
<protein>
    <recommendedName>
        <fullName evidence="2">non-specific serine/threonine protein kinase</fullName>
        <ecNumber evidence="2">2.7.11.1</ecNumber>
    </recommendedName>
</protein>
<evidence type="ECO:0000256" key="8">
    <source>
        <dbReference type="ARBA" id="ARBA00047899"/>
    </source>
</evidence>
<dbReference type="GO" id="GO:0005737">
    <property type="term" value="C:cytoplasm"/>
    <property type="evidence" value="ECO:0007669"/>
    <property type="project" value="TreeGrafter"/>
</dbReference>
<gene>
    <name evidence="11" type="ORF">E3Q01_00817</name>
</gene>
<evidence type="ECO:0000256" key="9">
    <source>
        <dbReference type="ARBA" id="ARBA00048679"/>
    </source>
</evidence>
<evidence type="ECO:0000256" key="7">
    <source>
        <dbReference type="ARBA" id="ARBA00022840"/>
    </source>
</evidence>
<organism evidence="11 12">
    <name type="scientific">Wallemia mellicola</name>
    <dbReference type="NCBI Taxonomy" id="1708541"/>
    <lineage>
        <taxon>Eukaryota</taxon>
        <taxon>Fungi</taxon>
        <taxon>Dikarya</taxon>
        <taxon>Basidiomycota</taxon>
        <taxon>Wallemiomycotina</taxon>
        <taxon>Wallemiomycetes</taxon>
        <taxon>Wallemiales</taxon>
        <taxon>Wallemiaceae</taxon>
        <taxon>Wallemia</taxon>
    </lineage>
</organism>
<dbReference type="EC" id="2.7.11.1" evidence="2"/>
<dbReference type="InterPro" id="IPR050629">
    <property type="entry name" value="STE20/SPS1-PAK"/>
</dbReference>
<keyword evidence="7" id="KW-0067">ATP-binding</keyword>
<comment type="catalytic activity">
    <reaction evidence="8">
        <text>L-threonyl-[protein] + ATP = O-phospho-L-threonyl-[protein] + ADP + H(+)</text>
        <dbReference type="Rhea" id="RHEA:46608"/>
        <dbReference type="Rhea" id="RHEA-COMP:11060"/>
        <dbReference type="Rhea" id="RHEA-COMP:11605"/>
        <dbReference type="ChEBI" id="CHEBI:15378"/>
        <dbReference type="ChEBI" id="CHEBI:30013"/>
        <dbReference type="ChEBI" id="CHEBI:30616"/>
        <dbReference type="ChEBI" id="CHEBI:61977"/>
        <dbReference type="ChEBI" id="CHEBI:456216"/>
        <dbReference type="EC" id="2.7.11.1"/>
    </reaction>
</comment>
<keyword evidence="6 11" id="KW-0418">Kinase</keyword>
<comment type="catalytic activity">
    <reaction evidence="9">
        <text>L-seryl-[protein] + ATP = O-phospho-L-seryl-[protein] + ADP + H(+)</text>
        <dbReference type="Rhea" id="RHEA:17989"/>
        <dbReference type="Rhea" id="RHEA-COMP:9863"/>
        <dbReference type="Rhea" id="RHEA-COMP:11604"/>
        <dbReference type="ChEBI" id="CHEBI:15378"/>
        <dbReference type="ChEBI" id="CHEBI:29999"/>
        <dbReference type="ChEBI" id="CHEBI:30616"/>
        <dbReference type="ChEBI" id="CHEBI:83421"/>
        <dbReference type="ChEBI" id="CHEBI:456216"/>
        <dbReference type="EC" id="2.7.11.1"/>
    </reaction>
</comment>
<evidence type="ECO:0000313" key="11">
    <source>
        <dbReference type="EMBL" id="TIC68458.1"/>
    </source>
</evidence>
<dbReference type="FunFam" id="1.10.510.10:FF:000499">
    <property type="entry name" value="Serine/threonine-protein kinase KIC1"/>
    <property type="match status" value="1"/>
</dbReference>
<dbReference type="InterPro" id="IPR011009">
    <property type="entry name" value="Kinase-like_dom_sf"/>
</dbReference>
<dbReference type="PANTHER" id="PTHR48012">
    <property type="entry name" value="STERILE20-LIKE KINASE, ISOFORM B-RELATED"/>
    <property type="match status" value="1"/>
</dbReference>
<dbReference type="CDD" id="cd06609">
    <property type="entry name" value="STKc_MST3_like"/>
    <property type="match status" value="1"/>
</dbReference>
<keyword evidence="3" id="KW-0723">Serine/threonine-protein kinase</keyword>
<evidence type="ECO:0000256" key="4">
    <source>
        <dbReference type="ARBA" id="ARBA00022679"/>
    </source>
</evidence>
<keyword evidence="4" id="KW-0808">Transferase</keyword>
<accession>A0A4T0TT95</accession>
<dbReference type="Gene3D" id="1.10.510.10">
    <property type="entry name" value="Transferase(Phosphotransferase) domain 1"/>
    <property type="match status" value="1"/>
</dbReference>
<reference evidence="11 12" key="1">
    <citation type="submission" date="2019-03" db="EMBL/GenBank/DDBJ databases">
        <title>Sequencing 25 genomes of Wallemia mellicola.</title>
        <authorList>
            <person name="Gostincar C."/>
        </authorList>
    </citation>
    <scope>NUCLEOTIDE SEQUENCE [LARGE SCALE GENOMIC DNA]</scope>
    <source>
        <strain evidence="11 12">EXF-757</strain>
    </source>
</reference>
<dbReference type="GO" id="GO:0005524">
    <property type="term" value="F:ATP binding"/>
    <property type="evidence" value="ECO:0007669"/>
    <property type="project" value="UniProtKB-KW"/>
</dbReference>
<evidence type="ECO:0000259" key="10">
    <source>
        <dbReference type="PROSITE" id="PS50011"/>
    </source>
</evidence>
<dbReference type="GO" id="GO:0004674">
    <property type="term" value="F:protein serine/threonine kinase activity"/>
    <property type="evidence" value="ECO:0007669"/>
    <property type="project" value="UniProtKB-KW"/>
</dbReference>
<sequence length="473" mass="53882">MDKYDLKERLGVGSFGVVYKAWDFVYVTRSPLIYYSVNRTNDEIVAIKIIDLEQTDEDILHIQQEIQHLAACQSDYVTKYYASFVDGFKLWIVMELAVGSCLDVIKHKVQIRQEQVATICKELLKGLEYLHSEGKIHRDIKAANVLLSETGEVKLADFGVAAQICERMSKRNTFVGTPFWMAPEVIQQTGYDMRADIWSLGITAIELATGLPPLSDFHPLRVLFLIPKSAPPELEGDHFSDSFKDFVKECLTKDFQRRPTATELLEHPFIATAHDTSILNPLIDTLTTGVPSAKNSPNADNDDEDSVKSLIDEWNWSFGTLKANEIGKANHVPRSEISQTDMARKYAAIDSDMSNNRTIFRKGSSDISYAPERTWNRPSTPAEQKPDENIDKHLKHLDKMMDDTFKPKEIASIMMLKNGYRELHDLNSNLYKQTIYHNGSAQQEAKPLPYKTNEISAMLFDRWTETITQKYSL</sequence>
<evidence type="ECO:0000256" key="2">
    <source>
        <dbReference type="ARBA" id="ARBA00012513"/>
    </source>
</evidence>
<evidence type="ECO:0000256" key="5">
    <source>
        <dbReference type="ARBA" id="ARBA00022741"/>
    </source>
</evidence>
<dbReference type="Proteomes" id="UP000310708">
    <property type="component" value="Unassembled WGS sequence"/>
</dbReference>
<comment type="caution">
    <text evidence="11">The sequence shown here is derived from an EMBL/GenBank/DDBJ whole genome shotgun (WGS) entry which is preliminary data.</text>
</comment>
<dbReference type="PROSITE" id="PS50011">
    <property type="entry name" value="PROTEIN_KINASE_DOM"/>
    <property type="match status" value="1"/>
</dbReference>
<dbReference type="InterPro" id="IPR000719">
    <property type="entry name" value="Prot_kinase_dom"/>
</dbReference>
<dbReference type="SUPFAM" id="SSF56112">
    <property type="entry name" value="Protein kinase-like (PK-like)"/>
    <property type="match status" value="1"/>
</dbReference>
<evidence type="ECO:0000313" key="12">
    <source>
        <dbReference type="Proteomes" id="UP000310708"/>
    </source>
</evidence>
<dbReference type="SMART" id="SM00220">
    <property type="entry name" value="S_TKc"/>
    <property type="match status" value="1"/>
</dbReference>
<evidence type="ECO:0000256" key="1">
    <source>
        <dbReference type="ARBA" id="ARBA00008874"/>
    </source>
</evidence>
<name>A0A4T0TT95_9BASI</name>
<feature type="domain" description="Protein kinase" evidence="10">
    <location>
        <begin position="4"/>
        <end position="270"/>
    </location>
</feature>
<comment type="similarity">
    <text evidence="1">Belongs to the protein kinase superfamily. STE Ser/Thr protein kinase family. STE20 subfamily.</text>
</comment>
<evidence type="ECO:0000256" key="3">
    <source>
        <dbReference type="ARBA" id="ARBA00022527"/>
    </source>
</evidence>